<dbReference type="Proteomes" id="UP001499884">
    <property type="component" value="Unassembled WGS sequence"/>
</dbReference>
<evidence type="ECO:0000313" key="6">
    <source>
        <dbReference type="EMBL" id="GAA3748172.1"/>
    </source>
</evidence>
<evidence type="ECO:0000256" key="1">
    <source>
        <dbReference type="ARBA" id="ARBA00023015"/>
    </source>
</evidence>
<feature type="domain" description="IclR-ED" evidence="5">
    <location>
        <begin position="73"/>
        <end position="237"/>
    </location>
</feature>
<dbReference type="InterPro" id="IPR014757">
    <property type="entry name" value="Tscrpt_reg_IclR_C"/>
</dbReference>
<keyword evidence="7" id="KW-1185">Reference proteome</keyword>
<dbReference type="Gene3D" id="1.10.10.10">
    <property type="entry name" value="Winged helix-like DNA-binding domain superfamily/Winged helix DNA-binding domain"/>
    <property type="match status" value="1"/>
</dbReference>
<dbReference type="SUPFAM" id="SSF55781">
    <property type="entry name" value="GAF domain-like"/>
    <property type="match status" value="1"/>
</dbReference>
<evidence type="ECO:0000313" key="7">
    <source>
        <dbReference type="Proteomes" id="UP001499884"/>
    </source>
</evidence>
<keyword evidence="3" id="KW-0804">Transcription</keyword>
<comment type="caution">
    <text evidence="6">The sequence shown here is derived from an EMBL/GenBank/DDBJ whole genome shotgun (WGS) entry which is preliminary data.</text>
</comment>
<protein>
    <submittedName>
        <fullName evidence="6">Helix-turn-helix domain-containing protein</fullName>
    </submittedName>
</protein>
<dbReference type="Pfam" id="PF09339">
    <property type="entry name" value="HTH_IclR"/>
    <property type="match status" value="1"/>
</dbReference>
<organism evidence="6 7">
    <name type="scientific">Streptomyces tremellae</name>
    <dbReference type="NCBI Taxonomy" id="1124239"/>
    <lineage>
        <taxon>Bacteria</taxon>
        <taxon>Bacillati</taxon>
        <taxon>Actinomycetota</taxon>
        <taxon>Actinomycetes</taxon>
        <taxon>Kitasatosporales</taxon>
        <taxon>Streptomycetaceae</taxon>
        <taxon>Streptomyces</taxon>
    </lineage>
</organism>
<keyword evidence="2" id="KW-0238">DNA-binding</keyword>
<reference evidence="7" key="1">
    <citation type="journal article" date="2019" name="Int. J. Syst. Evol. Microbiol.">
        <title>The Global Catalogue of Microorganisms (GCM) 10K type strain sequencing project: providing services to taxonomists for standard genome sequencing and annotation.</title>
        <authorList>
            <consortium name="The Broad Institute Genomics Platform"/>
            <consortium name="The Broad Institute Genome Sequencing Center for Infectious Disease"/>
            <person name="Wu L."/>
            <person name="Ma J."/>
        </authorList>
    </citation>
    <scope>NUCLEOTIDE SEQUENCE [LARGE SCALE GENOMIC DNA]</scope>
    <source>
        <strain evidence="7">JCM 30846</strain>
    </source>
</reference>
<evidence type="ECO:0000256" key="3">
    <source>
        <dbReference type="ARBA" id="ARBA00023163"/>
    </source>
</evidence>
<proteinExistence type="predicted"/>
<dbReference type="InterPro" id="IPR005471">
    <property type="entry name" value="Tscrpt_reg_IclR_N"/>
</dbReference>
<evidence type="ECO:0000256" key="2">
    <source>
        <dbReference type="ARBA" id="ARBA00023125"/>
    </source>
</evidence>
<keyword evidence="1" id="KW-0805">Transcription regulation</keyword>
<evidence type="ECO:0000259" key="5">
    <source>
        <dbReference type="PROSITE" id="PS51078"/>
    </source>
</evidence>
<dbReference type="InterPro" id="IPR029016">
    <property type="entry name" value="GAF-like_dom_sf"/>
</dbReference>
<dbReference type="PANTHER" id="PTHR30136">
    <property type="entry name" value="HELIX-TURN-HELIX TRANSCRIPTIONAL REGULATOR, ICLR FAMILY"/>
    <property type="match status" value="1"/>
</dbReference>
<accession>A0ABP7FUI8</accession>
<dbReference type="Gene3D" id="3.30.450.40">
    <property type="match status" value="2"/>
</dbReference>
<dbReference type="InterPro" id="IPR036390">
    <property type="entry name" value="WH_DNA-bd_sf"/>
</dbReference>
<gene>
    <name evidence="6" type="ORF">GCM10023082_50560</name>
</gene>
<evidence type="ECO:0000259" key="4">
    <source>
        <dbReference type="PROSITE" id="PS51077"/>
    </source>
</evidence>
<name>A0ABP7FUI8_9ACTN</name>
<dbReference type="PROSITE" id="PS51077">
    <property type="entry name" value="HTH_ICLR"/>
    <property type="match status" value="1"/>
</dbReference>
<dbReference type="SMART" id="SM00346">
    <property type="entry name" value="HTH_ICLR"/>
    <property type="match status" value="1"/>
</dbReference>
<dbReference type="EMBL" id="BAABEP010000046">
    <property type="protein sequence ID" value="GAA3748172.1"/>
    <property type="molecule type" value="Genomic_DNA"/>
</dbReference>
<dbReference type="PANTHER" id="PTHR30136:SF24">
    <property type="entry name" value="HTH-TYPE TRANSCRIPTIONAL REPRESSOR ALLR"/>
    <property type="match status" value="1"/>
</dbReference>
<feature type="domain" description="HTH iclR-type" evidence="4">
    <location>
        <begin position="18"/>
        <end position="79"/>
    </location>
</feature>
<dbReference type="InterPro" id="IPR050707">
    <property type="entry name" value="HTH_MetabolicPath_Reg"/>
</dbReference>
<dbReference type="SUPFAM" id="SSF46785">
    <property type="entry name" value="Winged helix' DNA-binding domain"/>
    <property type="match status" value="1"/>
</dbReference>
<sequence length="238" mass="25187">MNPPPPTRSAPEWDAGMSKTLHHGLLILRVLSEHPQGLTVSELGEAVGVHRTVAHRLVRTLEAHQLCRRDHQRRIVLGTGLVALAEPVQQDLRTLARPVLEELAEATGATAHLMVREGAAEMRALMVVEPRGALVHVSFRPGQAHSIERGSGGLALLAHGPRREGERPEVTAARASGYAVTMGEVIPAVTGISAPVPPRAGEATTSIGISVFDSAGFDDLGTVVVRAAMRLGKILNGS</sequence>
<dbReference type="PROSITE" id="PS51078">
    <property type="entry name" value="ICLR_ED"/>
    <property type="match status" value="1"/>
</dbReference>
<dbReference type="InterPro" id="IPR036388">
    <property type="entry name" value="WH-like_DNA-bd_sf"/>
</dbReference>